<comment type="caution">
    <text evidence="12">The sequence shown here is derived from an EMBL/GenBank/DDBJ whole genome shotgun (WGS) entry which is preliminary data.</text>
</comment>
<comment type="subcellular location">
    <subcellularLocation>
        <location evidence="1">Membrane</location>
        <topology evidence="1">Multi-pass membrane protein</topology>
    </subcellularLocation>
</comment>
<accession>A0ABR4NK40</accession>
<protein>
    <recommendedName>
        <fullName evidence="11">G-protein coupled receptors family 3 profile domain-containing protein</fullName>
    </recommendedName>
</protein>
<dbReference type="PROSITE" id="PS50259">
    <property type="entry name" value="G_PROTEIN_RECEP_F3_4"/>
    <property type="match status" value="1"/>
</dbReference>
<feature type="compositionally biased region" description="Basic and acidic residues" evidence="9">
    <location>
        <begin position="987"/>
        <end position="996"/>
    </location>
</feature>
<evidence type="ECO:0000256" key="2">
    <source>
        <dbReference type="ARBA" id="ARBA00022692"/>
    </source>
</evidence>
<dbReference type="Gene3D" id="3.40.50.2300">
    <property type="match status" value="1"/>
</dbReference>
<dbReference type="Proteomes" id="UP001527925">
    <property type="component" value="Unassembled WGS sequence"/>
</dbReference>
<evidence type="ECO:0000256" key="1">
    <source>
        <dbReference type="ARBA" id="ARBA00004141"/>
    </source>
</evidence>
<dbReference type="InterPro" id="IPR001828">
    <property type="entry name" value="ANF_lig-bd_rcpt"/>
</dbReference>
<feature type="transmembrane region" description="Helical" evidence="10">
    <location>
        <begin position="818"/>
        <end position="841"/>
    </location>
</feature>
<proteinExistence type="predicted"/>
<evidence type="ECO:0000256" key="7">
    <source>
        <dbReference type="ARBA" id="ARBA00023180"/>
    </source>
</evidence>
<feature type="transmembrane region" description="Helical" evidence="10">
    <location>
        <begin position="874"/>
        <end position="892"/>
    </location>
</feature>
<feature type="transmembrane region" description="Helical" evidence="10">
    <location>
        <begin position="744"/>
        <end position="764"/>
    </location>
</feature>
<keyword evidence="4" id="KW-0297">G-protein coupled receptor</keyword>
<keyword evidence="6" id="KW-0675">Receptor</keyword>
<dbReference type="InterPro" id="IPR017978">
    <property type="entry name" value="GPCR_3_C"/>
</dbReference>
<evidence type="ECO:0000256" key="8">
    <source>
        <dbReference type="ARBA" id="ARBA00023224"/>
    </source>
</evidence>
<evidence type="ECO:0000256" key="6">
    <source>
        <dbReference type="ARBA" id="ARBA00023170"/>
    </source>
</evidence>
<feature type="transmembrane region" description="Helical" evidence="10">
    <location>
        <begin position="904"/>
        <end position="921"/>
    </location>
</feature>
<evidence type="ECO:0000256" key="3">
    <source>
        <dbReference type="ARBA" id="ARBA00022989"/>
    </source>
</evidence>
<feature type="compositionally biased region" description="Low complexity" evidence="9">
    <location>
        <begin position="970"/>
        <end position="981"/>
    </location>
</feature>
<keyword evidence="8" id="KW-0807">Transducer</keyword>
<gene>
    <name evidence="12" type="ORF">HK105_200809</name>
</gene>
<dbReference type="Pfam" id="PF00003">
    <property type="entry name" value="7tm_3"/>
    <property type="match status" value="1"/>
</dbReference>
<feature type="compositionally biased region" description="Low complexity" evidence="9">
    <location>
        <begin position="997"/>
        <end position="1010"/>
    </location>
</feature>
<feature type="region of interest" description="Disordered" evidence="9">
    <location>
        <begin position="963"/>
        <end position="1036"/>
    </location>
</feature>
<evidence type="ECO:0000256" key="9">
    <source>
        <dbReference type="SAM" id="MobiDB-lite"/>
    </source>
</evidence>
<dbReference type="InterPro" id="IPR002455">
    <property type="entry name" value="GPCR3_GABA-B"/>
</dbReference>
<dbReference type="PANTHER" id="PTHR10519:SF20">
    <property type="entry name" value="G-PROTEIN COUPLED RECEPTOR 156-RELATED"/>
    <property type="match status" value="1"/>
</dbReference>
<keyword evidence="5 10" id="KW-0472">Membrane</keyword>
<evidence type="ECO:0000259" key="11">
    <source>
        <dbReference type="PROSITE" id="PS50259"/>
    </source>
</evidence>
<keyword evidence="7" id="KW-0325">Glycoprotein</keyword>
<sequence length="1182" mass="130799">MPTPAAGNGHLFKVGAAKVIVDTSLKMAKTQSLPRMETLARVIAVAVVKQELRHKHAIINERLDFPLTRLVHRRILKCCFFEFAARHLDGRLAFVAFAHRVEEVLRNRLMAQLGIGDIHAPRPDISWLGQSASFHSFWHSSDARFVHLAPLFGLQFDSEQDFELPEARMQRKLEELTELASDERMGIEHTVPLSSYCASAVNPLLAQLVHLVMITALRTDRDGWQAALAVAREAAEPLAMDTGDQIPTASASSDLTNKSNSSIVIATLYTGIPVHADQLAFGVRMAANITNTDPSILPDVTVLVDEIEMPQFEASPAQVYDLSVDLCDSSRYVAFVGYMTSQTTLALSSVCPDIPQTTIGAAIPQLSDKRLYKLFYRFVETISQDINILASMFRFFGWKKTGFMTSLAYEYAGLVFTQIFQQQGISVLAKVRLPSYDPTISQLYYPQVRSEFEFLKSTRLRIFVLFATTDENTDILLAANRTGLVGRDYYWCFYNSISFTPDQQDRWDTPADPSIFRGVVFPWFSINQSFDTVYSAAWLANFTAFVADSIARDSALYPYMNLGETDTTAQEYPQNLFYDDPGNNQAPSFCSMSGFDIAHGLLRTFEDLIVRNNATGMQLADRSLLRRLTLKDILASLASEPSITGLMQFTDQGDPLADPFQLLQLSGKTLNDIGSPIANVPDNRPFLQFPVDSDPDQFDFVDLATTGTKAVLGVVLVSLIAHVAVICVLVWNRRAPSLRSNAPATLAIIVFGLAVIHLDVLTLVGKIRPLGCLLRSWPLTLGLSIVLCAAIQKNVILLGIFSPVLNMWASPIQRVNRIVLDIITAPLTLVTLVLLCIQAAVAPLQCVETYIESINTTRYLCAGSKLTGVLQTLVDMWLALLSSGVVALFILNRNLPEAFNDTRELAVSFAIMGLMIGVYNIPGSDERTMQAQLFLEVGCLLCGSWVILVTAIIPPLRKTAVAVSRRTKGSRSQSRRSSVASETQVGDSDKDQDTARPRLSLSLPLSSSPRKSTTDKPSRLDMARESVGRRKDDKAREFDVKTAAATQTVQVERARHKMFITLRVRVIVGRTLPQWRLATVMLLPYPLGFVRLALKEPAKIEHLPLRAIQAVTTRGDDAAFGSRVCEMEFVGRKLQLFFETSAAAQVWADAASRLTLACNRHSAAIEKELVVTGIAAKRQEKK</sequence>
<name>A0ABR4NK40_9FUNG</name>
<dbReference type="SUPFAM" id="SSF53822">
    <property type="entry name" value="Periplasmic binding protein-like I"/>
    <property type="match status" value="1"/>
</dbReference>
<evidence type="ECO:0000256" key="10">
    <source>
        <dbReference type="SAM" id="Phobius"/>
    </source>
</evidence>
<feature type="transmembrane region" description="Helical" evidence="10">
    <location>
        <begin position="784"/>
        <end position="806"/>
    </location>
</feature>
<feature type="transmembrane region" description="Helical" evidence="10">
    <location>
        <begin position="933"/>
        <end position="956"/>
    </location>
</feature>
<dbReference type="EMBL" id="JADGIZ020000002">
    <property type="protein sequence ID" value="KAL2919892.1"/>
    <property type="molecule type" value="Genomic_DNA"/>
</dbReference>
<evidence type="ECO:0000313" key="13">
    <source>
        <dbReference type="Proteomes" id="UP001527925"/>
    </source>
</evidence>
<keyword evidence="13" id="KW-1185">Reference proteome</keyword>
<keyword evidence="2 10" id="KW-0812">Transmembrane</keyword>
<dbReference type="PANTHER" id="PTHR10519">
    <property type="entry name" value="GABA-B RECEPTOR"/>
    <property type="match status" value="1"/>
</dbReference>
<feature type="compositionally biased region" description="Basic and acidic residues" evidence="9">
    <location>
        <begin position="1012"/>
        <end position="1036"/>
    </location>
</feature>
<feature type="transmembrane region" description="Helical" evidence="10">
    <location>
        <begin position="710"/>
        <end position="732"/>
    </location>
</feature>
<keyword evidence="3 10" id="KW-1133">Transmembrane helix</keyword>
<organism evidence="12 13">
    <name type="scientific">Polyrhizophydium stewartii</name>
    <dbReference type="NCBI Taxonomy" id="2732419"/>
    <lineage>
        <taxon>Eukaryota</taxon>
        <taxon>Fungi</taxon>
        <taxon>Fungi incertae sedis</taxon>
        <taxon>Chytridiomycota</taxon>
        <taxon>Chytridiomycota incertae sedis</taxon>
        <taxon>Chytridiomycetes</taxon>
        <taxon>Rhizophydiales</taxon>
        <taxon>Rhizophydiales incertae sedis</taxon>
        <taxon>Polyrhizophydium</taxon>
    </lineage>
</organism>
<feature type="domain" description="G-protein coupled receptors family 3 profile" evidence="11">
    <location>
        <begin position="714"/>
        <end position="956"/>
    </location>
</feature>
<dbReference type="InterPro" id="IPR028082">
    <property type="entry name" value="Peripla_BP_I"/>
</dbReference>
<dbReference type="Pfam" id="PF01094">
    <property type="entry name" value="ANF_receptor"/>
    <property type="match status" value="1"/>
</dbReference>
<evidence type="ECO:0000313" key="12">
    <source>
        <dbReference type="EMBL" id="KAL2919892.1"/>
    </source>
</evidence>
<evidence type="ECO:0000256" key="5">
    <source>
        <dbReference type="ARBA" id="ARBA00023136"/>
    </source>
</evidence>
<evidence type="ECO:0000256" key="4">
    <source>
        <dbReference type="ARBA" id="ARBA00023040"/>
    </source>
</evidence>
<reference evidence="12 13" key="1">
    <citation type="submission" date="2023-09" db="EMBL/GenBank/DDBJ databases">
        <title>Pangenome analysis of Batrachochytrium dendrobatidis and related Chytrids.</title>
        <authorList>
            <person name="Yacoub M.N."/>
            <person name="Stajich J.E."/>
            <person name="James T.Y."/>
        </authorList>
    </citation>
    <scope>NUCLEOTIDE SEQUENCE [LARGE SCALE GENOMIC DNA]</scope>
    <source>
        <strain evidence="12 13">JEL0888</strain>
    </source>
</reference>